<dbReference type="CDD" id="cd18689">
    <property type="entry name" value="PIN_VapC-like"/>
    <property type="match status" value="1"/>
</dbReference>
<comment type="similarity">
    <text evidence="7 8">Belongs to the PINc/VapC protein family.</text>
</comment>
<organism evidence="10 11">
    <name type="scientific">Candidatus Desantisbacteria bacterium CG_4_10_14_0_8_um_filter_48_22</name>
    <dbReference type="NCBI Taxonomy" id="1974543"/>
    <lineage>
        <taxon>Bacteria</taxon>
        <taxon>Candidatus Desantisiibacteriota</taxon>
    </lineage>
</organism>
<evidence type="ECO:0000256" key="2">
    <source>
        <dbReference type="ARBA" id="ARBA00022649"/>
    </source>
</evidence>
<dbReference type="GO" id="GO:0016787">
    <property type="term" value="F:hydrolase activity"/>
    <property type="evidence" value="ECO:0007669"/>
    <property type="project" value="UniProtKB-KW"/>
</dbReference>
<name>A0A2M7SEF6_9BACT</name>
<dbReference type="EMBL" id="PFMR01000080">
    <property type="protein sequence ID" value="PIZ17851.1"/>
    <property type="molecule type" value="Genomic_DNA"/>
</dbReference>
<dbReference type="PANTHER" id="PTHR33653:SF1">
    <property type="entry name" value="RIBONUCLEASE VAPC2"/>
    <property type="match status" value="1"/>
</dbReference>
<feature type="domain" description="PIN" evidence="9">
    <location>
        <begin position="6"/>
        <end position="126"/>
    </location>
</feature>
<evidence type="ECO:0000313" key="10">
    <source>
        <dbReference type="EMBL" id="PIZ17851.1"/>
    </source>
</evidence>
<protein>
    <recommendedName>
        <fullName evidence="8">Ribonuclease VapC</fullName>
        <shortName evidence="8">RNase VapC</shortName>
        <ecNumber evidence="8">3.1.-.-</ecNumber>
    </recommendedName>
    <alternativeName>
        <fullName evidence="8">Toxin VapC</fullName>
    </alternativeName>
</protein>
<evidence type="ECO:0000313" key="11">
    <source>
        <dbReference type="Proteomes" id="UP000229307"/>
    </source>
</evidence>
<gene>
    <name evidence="8" type="primary">vapC</name>
    <name evidence="10" type="ORF">COY52_02485</name>
</gene>
<feature type="binding site" evidence="8">
    <location>
        <position position="103"/>
    </location>
    <ligand>
        <name>Mg(2+)</name>
        <dbReference type="ChEBI" id="CHEBI:18420"/>
    </ligand>
</feature>
<evidence type="ECO:0000256" key="1">
    <source>
        <dbReference type="ARBA" id="ARBA00001946"/>
    </source>
</evidence>
<dbReference type="SUPFAM" id="SSF88723">
    <property type="entry name" value="PIN domain-like"/>
    <property type="match status" value="1"/>
</dbReference>
<evidence type="ECO:0000256" key="5">
    <source>
        <dbReference type="ARBA" id="ARBA00022801"/>
    </source>
</evidence>
<dbReference type="Proteomes" id="UP000229307">
    <property type="component" value="Unassembled WGS sequence"/>
</dbReference>
<dbReference type="InterPro" id="IPR002716">
    <property type="entry name" value="PIN_dom"/>
</dbReference>
<dbReference type="Pfam" id="PF01850">
    <property type="entry name" value="PIN"/>
    <property type="match status" value="1"/>
</dbReference>
<dbReference type="InterPro" id="IPR029060">
    <property type="entry name" value="PIN-like_dom_sf"/>
</dbReference>
<comment type="caution">
    <text evidence="10">The sequence shown here is derived from an EMBL/GenBank/DDBJ whole genome shotgun (WGS) entry which is preliminary data.</text>
</comment>
<keyword evidence="5 8" id="KW-0378">Hydrolase</keyword>
<dbReference type="GO" id="GO:0000287">
    <property type="term" value="F:magnesium ion binding"/>
    <property type="evidence" value="ECO:0007669"/>
    <property type="project" value="UniProtKB-UniRule"/>
</dbReference>
<dbReference type="HAMAP" id="MF_00265">
    <property type="entry name" value="VapC_Nob1"/>
    <property type="match status" value="1"/>
</dbReference>
<dbReference type="InterPro" id="IPR022907">
    <property type="entry name" value="VapC_family"/>
</dbReference>
<evidence type="ECO:0000259" key="9">
    <source>
        <dbReference type="SMART" id="SM00670"/>
    </source>
</evidence>
<comment type="cofactor">
    <cofactor evidence="1 8">
        <name>Mg(2+)</name>
        <dbReference type="ChEBI" id="CHEBI:18420"/>
    </cofactor>
</comment>
<dbReference type="EC" id="3.1.-.-" evidence="8"/>
<proteinExistence type="inferred from homology"/>
<keyword evidence="3 8" id="KW-0540">Nuclease</keyword>
<evidence type="ECO:0000256" key="4">
    <source>
        <dbReference type="ARBA" id="ARBA00022723"/>
    </source>
</evidence>
<keyword evidence="8" id="KW-0800">Toxin</keyword>
<accession>A0A2M7SEF6</accession>
<keyword evidence="2 8" id="KW-1277">Toxin-antitoxin system</keyword>
<evidence type="ECO:0000256" key="3">
    <source>
        <dbReference type="ARBA" id="ARBA00022722"/>
    </source>
</evidence>
<evidence type="ECO:0000256" key="7">
    <source>
        <dbReference type="ARBA" id="ARBA00038093"/>
    </source>
</evidence>
<dbReference type="PANTHER" id="PTHR33653">
    <property type="entry name" value="RIBONUCLEASE VAPC2"/>
    <property type="match status" value="1"/>
</dbReference>
<evidence type="ECO:0000256" key="8">
    <source>
        <dbReference type="HAMAP-Rule" id="MF_00265"/>
    </source>
</evidence>
<dbReference type="AlphaFoldDB" id="A0A2M7SEF6"/>
<dbReference type="GO" id="GO:0004540">
    <property type="term" value="F:RNA nuclease activity"/>
    <property type="evidence" value="ECO:0007669"/>
    <property type="project" value="InterPro"/>
</dbReference>
<feature type="binding site" evidence="8">
    <location>
        <position position="11"/>
    </location>
    <ligand>
        <name>Mg(2+)</name>
        <dbReference type="ChEBI" id="CHEBI:18420"/>
    </ligand>
</feature>
<dbReference type="SMART" id="SM00670">
    <property type="entry name" value="PINc"/>
    <property type="match status" value="1"/>
</dbReference>
<comment type="function">
    <text evidence="8">Toxic component of a toxin-antitoxin (TA) system. An RNase.</text>
</comment>
<keyword evidence="6 8" id="KW-0460">Magnesium</keyword>
<evidence type="ECO:0000256" key="6">
    <source>
        <dbReference type="ARBA" id="ARBA00022842"/>
    </source>
</evidence>
<keyword evidence="4 8" id="KW-0479">Metal-binding</keyword>
<dbReference type="Gene3D" id="3.40.50.1010">
    <property type="entry name" value="5'-nuclease"/>
    <property type="match status" value="1"/>
</dbReference>
<sequence>MDSPKDKYVLDTCAMLAYLNNENGSALIEEMLKKAQKRDAVIFLTSMDLAEIYHIVLKEEGRDKALKTMVLVRNLPIESVGLDEQLLMAAGEIRVQFPLSLGDALVVAVAKAKGAKIVTGDRDFKSVEKEVEVVWV</sequence>
<dbReference type="GO" id="GO:0090729">
    <property type="term" value="F:toxin activity"/>
    <property type="evidence" value="ECO:0007669"/>
    <property type="project" value="UniProtKB-KW"/>
</dbReference>
<reference evidence="11" key="1">
    <citation type="submission" date="2017-09" db="EMBL/GenBank/DDBJ databases">
        <title>Depth-based differentiation of microbial function through sediment-hosted aquifers and enrichment of novel symbionts in the deep terrestrial subsurface.</title>
        <authorList>
            <person name="Probst A.J."/>
            <person name="Ladd B."/>
            <person name="Jarett J.K."/>
            <person name="Geller-Mcgrath D.E."/>
            <person name="Sieber C.M.K."/>
            <person name="Emerson J.B."/>
            <person name="Anantharaman K."/>
            <person name="Thomas B.C."/>
            <person name="Malmstrom R."/>
            <person name="Stieglmeier M."/>
            <person name="Klingl A."/>
            <person name="Woyke T."/>
            <person name="Ryan C.M."/>
            <person name="Banfield J.F."/>
        </authorList>
    </citation>
    <scope>NUCLEOTIDE SEQUENCE [LARGE SCALE GENOMIC DNA]</scope>
</reference>
<dbReference type="InterPro" id="IPR050556">
    <property type="entry name" value="Type_II_TA_system_RNase"/>
</dbReference>